<organism evidence="2 3">
    <name type="scientific">Elysia crispata</name>
    <name type="common">lettuce slug</name>
    <dbReference type="NCBI Taxonomy" id="231223"/>
    <lineage>
        <taxon>Eukaryota</taxon>
        <taxon>Metazoa</taxon>
        <taxon>Spiralia</taxon>
        <taxon>Lophotrochozoa</taxon>
        <taxon>Mollusca</taxon>
        <taxon>Gastropoda</taxon>
        <taxon>Heterobranchia</taxon>
        <taxon>Euthyneura</taxon>
        <taxon>Panpulmonata</taxon>
        <taxon>Sacoglossa</taxon>
        <taxon>Placobranchoidea</taxon>
        <taxon>Plakobranchidae</taxon>
        <taxon>Elysia</taxon>
    </lineage>
</organism>
<sequence>MAIHEITRVGEMLSHIDSPNPTLLNANGTASTNDTANPGDNQEHPSACEVLETLKDQNNSANQGSEILDIQAGCEKLAKEVKSKQHICRYTKWSSEDTDTVKSYFHIYIVSTQSSGSLPPKSEIMEFLNRHDILHDHENKYMLVRTNVFNEKKKFMNSFKRV</sequence>
<proteinExistence type="predicted"/>
<accession>A0AAE0Y596</accession>
<dbReference type="EMBL" id="JAWDGP010006901">
    <property type="protein sequence ID" value="KAK3733422.1"/>
    <property type="molecule type" value="Genomic_DNA"/>
</dbReference>
<dbReference type="Proteomes" id="UP001283361">
    <property type="component" value="Unassembled WGS sequence"/>
</dbReference>
<evidence type="ECO:0000313" key="3">
    <source>
        <dbReference type="Proteomes" id="UP001283361"/>
    </source>
</evidence>
<gene>
    <name evidence="2" type="ORF">RRG08_057928</name>
</gene>
<evidence type="ECO:0000256" key="1">
    <source>
        <dbReference type="SAM" id="MobiDB-lite"/>
    </source>
</evidence>
<keyword evidence="3" id="KW-1185">Reference proteome</keyword>
<name>A0AAE0Y596_9GAST</name>
<feature type="region of interest" description="Disordered" evidence="1">
    <location>
        <begin position="8"/>
        <end position="44"/>
    </location>
</feature>
<comment type="caution">
    <text evidence="2">The sequence shown here is derived from an EMBL/GenBank/DDBJ whole genome shotgun (WGS) entry which is preliminary data.</text>
</comment>
<protein>
    <submittedName>
        <fullName evidence="2">Uncharacterized protein</fullName>
    </submittedName>
</protein>
<reference evidence="2" key="1">
    <citation type="journal article" date="2023" name="G3 (Bethesda)">
        <title>A reference genome for the long-term kleptoplast-retaining sea slug Elysia crispata morphotype clarki.</title>
        <authorList>
            <person name="Eastman K.E."/>
            <person name="Pendleton A.L."/>
            <person name="Shaikh M.A."/>
            <person name="Suttiyut T."/>
            <person name="Ogas R."/>
            <person name="Tomko P."/>
            <person name="Gavelis G."/>
            <person name="Widhalm J.R."/>
            <person name="Wisecaver J.H."/>
        </authorList>
    </citation>
    <scope>NUCLEOTIDE SEQUENCE</scope>
    <source>
        <strain evidence="2">ECLA1</strain>
    </source>
</reference>
<dbReference type="AlphaFoldDB" id="A0AAE0Y596"/>
<evidence type="ECO:0000313" key="2">
    <source>
        <dbReference type="EMBL" id="KAK3733422.1"/>
    </source>
</evidence>
<feature type="compositionally biased region" description="Polar residues" evidence="1">
    <location>
        <begin position="17"/>
        <end position="40"/>
    </location>
</feature>